<dbReference type="EMBL" id="CZBM01000008">
    <property type="protein sequence ID" value="CUQ31308.1"/>
    <property type="molecule type" value="Genomic_DNA"/>
</dbReference>
<dbReference type="AlphaFoldDB" id="A0A174VGS6"/>
<reference evidence="2 5" key="1">
    <citation type="submission" date="2015-09" db="EMBL/GenBank/DDBJ databases">
        <authorList>
            <consortium name="Pathogen Informatics"/>
        </authorList>
    </citation>
    <scope>NUCLEOTIDE SEQUENCE [LARGE SCALE GENOMIC DNA]</scope>
    <source>
        <strain evidence="2 5">2789STDY5834948</strain>
    </source>
</reference>
<dbReference type="EMBL" id="WKMX01000007">
    <property type="protein sequence ID" value="MRZ06261.1"/>
    <property type="molecule type" value="Genomic_DNA"/>
</dbReference>
<gene>
    <name evidence="2" type="ORF">ERS852560_02134</name>
    <name evidence="4" type="ORF">GKD54_08520</name>
    <name evidence="3" type="ORF">GKD58_08140</name>
</gene>
<dbReference type="GO" id="GO:0016740">
    <property type="term" value="F:transferase activity"/>
    <property type="evidence" value="ECO:0007669"/>
    <property type="project" value="UniProtKB-KW"/>
</dbReference>
<dbReference type="Proteomes" id="UP000471216">
    <property type="component" value="Unassembled WGS sequence"/>
</dbReference>
<evidence type="ECO:0000313" key="5">
    <source>
        <dbReference type="Proteomes" id="UP000095332"/>
    </source>
</evidence>
<dbReference type="Proteomes" id="UP000095332">
    <property type="component" value="Unassembled WGS sequence"/>
</dbReference>
<organism evidence="2 5">
    <name type="scientific">Parabacteroides distasonis</name>
    <dbReference type="NCBI Taxonomy" id="823"/>
    <lineage>
        <taxon>Bacteria</taxon>
        <taxon>Pseudomonadati</taxon>
        <taxon>Bacteroidota</taxon>
        <taxon>Bacteroidia</taxon>
        <taxon>Bacteroidales</taxon>
        <taxon>Tannerellaceae</taxon>
        <taxon>Parabacteroides</taxon>
    </lineage>
</organism>
<accession>A0A174VGS6</accession>
<sequence length="385" mass="44078">MMEKVLLIGIDGVYNYGCEAIVRGTVEILKAVNPKIEVTYASYNFEDDRKRLSDCDIKILPRPKRRRWSWYNIVRKCLSYLHIPYVVPYDKLDWVVGFDTVFSIGGDIYTLASNGSYNASLPLFLEQLQQRGIKYILWGASVGKFEENHLALRFFSHHLSKINLIVSRESNTWEYLQSLNLNANLCLAPDPAFLVKNPVNLVPEQHEGIIIGINLSPLSALYEYGSIEEAVAIQAEAVIRLIERRGCEVLFLPHVLSPDKSDNDLLYMKAIYDKLPKNFQDKIMIIDSDPGFVGLKRFIVKCDYVIAARMHCAVNAITVSVPTLFLSYSEKAKGMAEFVYGSKDMVVALGDFENTQLVIERLEKCKFQSRIEEIRDFDYNKIFNR</sequence>
<dbReference type="Pfam" id="PF04230">
    <property type="entry name" value="PS_pyruv_trans"/>
    <property type="match status" value="1"/>
</dbReference>
<keyword evidence="3" id="KW-0808">Transferase</keyword>
<dbReference type="PANTHER" id="PTHR36836">
    <property type="entry name" value="COLANIC ACID BIOSYNTHESIS PROTEIN WCAK"/>
    <property type="match status" value="1"/>
</dbReference>
<feature type="domain" description="Polysaccharide pyruvyl transferase" evidence="1">
    <location>
        <begin position="15"/>
        <end position="329"/>
    </location>
</feature>
<evidence type="ECO:0000313" key="4">
    <source>
        <dbReference type="EMBL" id="MRZ06261.1"/>
    </source>
</evidence>
<dbReference type="Proteomes" id="UP000450599">
    <property type="component" value="Unassembled WGS sequence"/>
</dbReference>
<dbReference type="InterPro" id="IPR007345">
    <property type="entry name" value="Polysacch_pyruvyl_Trfase"/>
</dbReference>
<evidence type="ECO:0000313" key="7">
    <source>
        <dbReference type="Proteomes" id="UP000471216"/>
    </source>
</evidence>
<dbReference type="RefSeq" id="WP_048927405.1">
    <property type="nucleotide sequence ID" value="NZ_CP081908.1"/>
</dbReference>
<dbReference type="EMBL" id="WKMW01000006">
    <property type="protein sequence ID" value="MRY84219.1"/>
    <property type="molecule type" value="Genomic_DNA"/>
</dbReference>
<reference evidence="6 7" key="2">
    <citation type="journal article" date="2019" name="Nat. Med.">
        <title>A library of human gut bacterial isolates paired with longitudinal multiomics data enables mechanistic microbiome research.</title>
        <authorList>
            <person name="Poyet M."/>
            <person name="Groussin M."/>
            <person name="Gibbons S.M."/>
            <person name="Avila-Pacheco J."/>
            <person name="Jiang X."/>
            <person name="Kearney S.M."/>
            <person name="Perrotta A.R."/>
            <person name="Berdy B."/>
            <person name="Zhao S."/>
            <person name="Lieberman T.D."/>
            <person name="Swanson P.K."/>
            <person name="Smith M."/>
            <person name="Roesemann S."/>
            <person name="Alexander J.E."/>
            <person name="Rich S.A."/>
            <person name="Livny J."/>
            <person name="Vlamakis H."/>
            <person name="Clish C."/>
            <person name="Bullock K."/>
            <person name="Deik A."/>
            <person name="Scott J."/>
            <person name="Pierce K.A."/>
            <person name="Xavier R.J."/>
            <person name="Alm E.J."/>
        </authorList>
    </citation>
    <scope>NUCLEOTIDE SEQUENCE [LARGE SCALE GENOMIC DNA]</scope>
    <source>
        <strain evidence="4 7">BIOML-A10</strain>
        <strain evidence="3 6">BIOML-A11</strain>
    </source>
</reference>
<evidence type="ECO:0000313" key="2">
    <source>
        <dbReference type="EMBL" id="CUQ31308.1"/>
    </source>
</evidence>
<evidence type="ECO:0000313" key="6">
    <source>
        <dbReference type="Proteomes" id="UP000450599"/>
    </source>
</evidence>
<protein>
    <submittedName>
        <fullName evidence="2">Colanic acid biosynthesis protein</fullName>
    </submittedName>
    <submittedName>
        <fullName evidence="3">Polysaccharide pyruvyl transferase family protein</fullName>
    </submittedName>
</protein>
<proteinExistence type="predicted"/>
<evidence type="ECO:0000313" key="3">
    <source>
        <dbReference type="EMBL" id="MRY84219.1"/>
    </source>
</evidence>
<evidence type="ECO:0000259" key="1">
    <source>
        <dbReference type="Pfam" id="PF04230"/>
    </source>
</evidence>
<dbReference type="PANTHER" id="PTHR36836:SF1">
    <property type="entry name" value="COLANIC ACID BIOSYNTHESIS PROTEIN WCAK"/>
    <property type="match status" value="1"/>
</dbReference>
<name>A0A174VGS6_PARDI</name>